<dbReference type="Gene3D" id="3.10.20.90">
    <property type="entry name" value="Phosphatidylinositol 3-kinase Catalytic Subunit, Chain A, domain 1"/>
    <property type="match status" value="1"/>
</dbReference>
<evidence type="ECO:0000313" key="2">
    <source>
        <dbReference type="EMBL" id="GKV00190.1"/>
    </source>
</evidence>
<feature type="domain" description="Ubiquitin-like" evidence="1">
    <location>
        <begin position="1"/>
        <end position="76"/>
    </location>
</feature>
<sequence length="76" mass="9003">MELCVKAQDGTRLHFKIRPYIKLRKLLIRYCERKQLEFETVKFLYNGQRVSTRHTAQKLKMKNGDEIDAMLPCMGA</sequence>
<evidence type="ECO:0000313" key="3">
    <source>
        <dbReference type="Proteomes" id="UP001054252"/>
    </source>
</evidence>
<dbReference type="EMBL" id="BPVZ01000015">
    <property type="protein sequence ID" value="GKV00190.1"/>
    <property type="molecule type" value="Genomic_DNA"/>
</dbReference>
<comment type="caution">
    <text evidence="2">The sequence shown here is derived from an EMBL/GenBank/DDBJ whole genome shotgun (WGS) entry which is preliminary data.</text>
</comment>
<accession>A0AAV5IIL0</accession>
<reference evidence="2 3" key="1">
    <citation type="journal article" date="2021" name="Commun. Biol.">
        <title>The genome of Shorea leprosula (Dipterocarpaceae) highlights the ecological relevance of drought in aseasonal tropical rainforests.</title>
        <authorList>
            <person name="Ng K.K.S."/>
            <person name="Kobayashi M.J."/>
            <person name="Fawcett J.A."/>
            <person name="Hatakeyama M."/>
            <person name="Paape T."/>
            <person name="Ng C.H."/>
            <person name="Ang C.C."/>
            <person name="Tnah L.H."/>
            <person name="Lee C.T."/>
            <person name="Nishiyama T."/>
            <person name="Sese J."/>
            <person name="O'Brien M.J."/>
            <person name="Copetti D."/>
            <person name="Mohd Noor M.I."/>
            <person name="Ong R.C."/>
            <person name="Putra M."/>
            <person name="Sireger I.Z."/>
            <person name="Indrioko S."/>
            <person name="Kosugi Y."/>
            <person name="Izuno A."/>
            <person name="Isagi Y."/>
            <person name="Lee S.L."/>
            <person name="Shimizu K.K."/>
        </authorList>
    </citation>
    <scope>NUCLEOTIDE SEQUENCE [LARGE SCALE GENOMIC DNA]</scope>
    <source>
        <strain evidence="2">214</strain>
    </source>
</reference>
<evidence type="ECO:0000259" key="1">
    <source>
        <dbReference type="PROSITE" id="PS50053"/>
    </source>
</evidence>
<dbReference type="PANTHER" id="PTHR10562">
    <property type="entry name" value="SMALL UBIQUITIN-RELATED MODIFIER"/>
    <property type="match status" value="1"/>
</dbReference>
<dbReference type="Pfam" id="PF11976">
    <property type="entry name" value="Rad60-SLD"/>
    <property type="match status" value="1"/>
</dbReference>
<gene>
    <name evidence="2" type="ORF">SLEP1_g12923</name>
</gene>
<dbReference type="AlphaFoldDB" id="A0AAV5IIL0"/>
<protein>
    <recommendedName>
        <fullName evidence="1">Ubiquitin-like domain-containing protein</fullName>
    </recommendedName>
</protein>
<dbReference type="PROSITE" id="PS50053">
    <property type="entry name" value="UBIQUITIN_2"/>
    <property type="match status" value="1"/>
</dbReference>
<organism evidence="2 3">
    <name type="scientific">Rubroshorea leprosula</name>
    <dbReference type="NCBI Taxonomy" id="152421"/>
    <lineage>
        <taxon>Eukaryota</taxon>
        <taxon>Viridiplantae</taxon>
        <taxon>Streptophyta</taxon>
        <taxon>Embryophyta</taxon>
        <taxon>Tracheophyta</taxon>
        <taxon>Spermatophyta</taxon>
        <taxon>Magnoliopsida</taxon>
        <taxon>eudicotyledons</taxon>
        <taxon>Gunneridae</taxon>
        <taxon>Pentapetalae</taxon>
        <taxon>rosids</taxon>
        <taxon>malvids</taxon>
        <taxon>Malvales</taxon>
        <taxon>Dipterocarpaceae</taxon>
        <taxon>Rubroshorea</taxon>
    </lineage>
</organism>
<keyword evidence="3" id="KW-1185">Reference proteome</keyword>
<dbReference type="InterPro" id="IPR029071">
    <property type="entry name" value="Ubiquitin-like_domsf"/>
</dbReference>
<dbReference type="InterPro" id="IPR022617">
    <property type="entry name" value="Rad60/SUMO-like_dom"/>
</dbReference>
<dbReference type="InterPro" id="IPR000626">
    <property type="entry name" value="Ubiquitin-like_dom"/>
</dbReference>
<dbReference type="SUPFAM" id="SSF54236">
    <property type="entry name" value="Ubiquitin-like"/>
    <property type="match status" value="1"/>
</dbReference>
<name>A0AAV5IIL0_9ROSI</name>
<proteinExistence type="predicted"/>
<dbReference type="Proteomes" id="UP001054252">
    <property type="component" value="Unassembled WGS sequence"/>
</dbReference>